<dbReference type="AlphaFoldDB" id="E9HUU7"/>
<reference evidence="1 2" key="1">
    <citation type="journal article" date="2011" name="Science">
        <title>The ecoresponsive genome of Daphnia pulex.</title>
        <authorList>
            <person name="Colbourne J.K."/>
            <person name="Pfrender M.E."/>
            <person name="Gilbert D."/>
            <person name="Thomas W.K."/>
            <person name="Tucker A."/>
            <person name="Oakley T.H."/>
            <person name="Tokishita S."/>
            <person name="Aerts A."/>
            <person name="Arnold G.J."/>
            <person name="Basu M.K."/>
            <person name="Bauer D.J."/>
            <person name="Caceres C.E."/>
            <person name="Carmel L."/>
            <person name="Casola C."/>
            <person name="Choi J.H."/>
            <person name="Detter J.C."/>
            <person name="Dong Q."/>
            <person name="Dusheyko S."/>
            <person name="Eads B.D."/>
            <person name="Frohlich T."/>
            <person name="Geiler-Samerotte K.A."/>
            <person name="Gerlach D."/>
            <person name="Hatcher P."/>
            <person name="Jogdeo S."/>
            <person name="Krijgsveld J."/>
            <person name="Kriventseva E.V."/>
            <person name="Kultz D."/>
            <person name="Laforsch C."/>
            <person name="Lindquist E."/>
            <person name="Lopez J."/>
            <person name="Manak J.R."/>
            <person name="Muller J."/>
            <person name="Pangilinan J."/>
            <person name="Patwardhan R.P."/>
            <person name="Pitluck S."/>
            <person name="Pritham E.J."/>
            <person name="Rechtsteiner A."/>
            <person name="Rho M."/>
            <person name="Rogozin I.B."/>
            <person name="Sakarya O."/>
            <person name="Salamov A."/>
            <person name="Schaack S."/>
            <person name="Shapiro H."/>
            <person name="Shiga Y."/>
            <person name="Skalitzky C."/>
            <person name="Smith Z."/>
            <person name="Souvorov A."/>
            <person name="Sung W."/>
            <person name="Tang Z."/>
            <person name="Tsuchiya D."/>
            <person name="Tu H."/>
            <person name="Vos H."/>
            <person name="Wang M."/>
            <person name="Wolf Y.I."/>
            <person name="Yamagata H."/>
            <person name="Yamada T."/>
            <person name="Ye Y."/>
            <person name="Shaw J.R."/>
            <person name="Andrews J."/>
            <person name="Crease T.J."/>
            <person name="Tang H."/>
            <person name="Lucas S.M."/>
            <person name="Robertson H.M."/>
            <person name="Bork P."/>
            <person name="Koonin E.V."/>
            <person name="Zdobnov E.M."/>
            <person name="Grigoriev I.V."/>
            <person name="Lynch M."/>
            <person name="Boore J.L."/>
        </authorList>
    </citation>
    <scope>NUCLEOTIDE SEQUENCE [LARGE SCALE GENOMIC DNA]</scope>
</reference>
<accession>E9HUU7</accession>
<gene>
    <name evidence="1" type="ORF">DAPPUDRAFT_334140</name>
</gene>
<proteinExistence type="predicted"/>
<dbReference type="Proteomes" id="UP000000305">
    <property type="component" value="Unassembled WGS sequence"/>
</dbReference>
<dbReference type="KEGG" id="dpx:DAPPUDRAFT_334140"/>
<dbReference type="EMBL" id="GL732824">
    <property type="protein sequence ID" value="EFX64488.1"/>
    <property type="molecule type" value="Genomic_DNA"/>
</dbReference>
<evidence type="ECO:0000313" key="1">
    <source>
        <dbReference type="EMBL" id="EFX64488.1"/>
    </source>
</evidence>
<dbReference type="HOGENOM" id="CLU_2624516_0_0_1"/>
<sequence>MIQISKLVFDRLIEKSCPFKKKDKDYTVNKIPCLLTRWLLPLNLPLDFLHTYTGPLDLRVIPSRKPTRYGENAVFQDR</sequence>
<evidence type="ECO:0000313" key="2">
    <source>
        <dbReference type="Proteomes" id="UP000000305"/>
    </source>
</evidence>
<protein>
    <submittedName>
        <fullName evidence="1">Uncharacterized protein</fullName>
    </submittedName>
</protein>
<keyword evidence="2" id="KW-1185">Reference proteome</keyword>
<organism evidence="1 2">
    <name type="scientific">Daphnia pulex</name>
    <name type="common">Water flea</name>
    <dbReference type="NCBI Taxonomy" id="6669"/>
    <lineage>
        <taxon>Eukaryota</taxon>
        <taxon>Metazoa</taxon>
        <taxon>Ecdysozoa</taxon>
        <taxon>Arthropoda</taxon>
        <taxon>Crustacea</taxon>
        <taxon>Branchiopoda</taxon>
        <taxon>Diplostraca</taxon>
        <taxon>Cladocera</taxon>
        <taxon>Anomopoda</taxon>
        <taxon>Daphniidae</taxon>
        <taxon>Daphnia</taxon>
    </lineage>
</organism>
<dbReference type="InParanoid" id="E9HUU7"/>
<name>E9HUU7_DAPPU</name>